<gene>
    <name evidence="1" type="primary">71</name>
    <name evidence="1" type="ORF">PBI_SUZY_71</name>
</gene>
<evidence type="ECO:0000313" key="1">
    <source>
        <dbReference type="EMBL" id="AWY06175.1"/>
    </source>
</evidence>
<accession>A0A2Z4Q8K1</accession>
<proteinExistence type="predicted"/>
<dbReference type="RefSeq" id="YP_009803032.1">
    <property type="nucleotide sequence ID" value="NC_047990.1"/>
</dbReference>
<dbReference type="GeneID" id="54993589"/>
<organism evidence="1 2">
    <name type="scientific">Gordonia phage Suzy</name>
    <dbReference type="NCBI Taxonomy" id="2201430"/>
    <lineage>
        <taxon>Viruses</taxon>
        <taxon>Duplodnaviria</taxon>
        <taxon>Heunggongvirae</taxon>
        <taxon>Uroviricota</taxon>
        <taxon>Caudoviricetes</taxon>
        <taxon>Terapinvirus</taxon>
        <taxon>Terapinvirus suzy</taxon>
    </lineage>
</organism>
<reference evidence="2" key="1">
    <citation type="submission" date="2018-04" db="EMBL/GenBank/DDBJ databases">
        <authorList>
            <person name="Harrington T."/>
            <person name="Washburn E."/>
            <person name="Bricker J."/>
            <person name="McKinney A."/>
            <person name="Betsko A.J."/>
            <person name="Garlena R.A."/>
            <person name="Russell D.A."/>
            <person name="Pope W.A."/>
            <person name="Jacobs-Sera D."/>
            <person name="Hatfull G.F."/>
        </authorList>
    </citation>
    <scope>NUCLEOTIDE SEQUENCE [LARGE SCALE GENOMIC DNA]</scope>
</reference>
<dbReference type="Proteomes" id="UP000250774">
    <property type="component" value="Segment"/>
</dbReference>
<protein>
    <submittedName>
        <fullName evidence="1">Uncharacterized protein</fullName>
    </submittedName>
</protein>
<sequence>MSLVAVPHGECASCGHSGELVDVVVIAIAMKREAKGCSKCYSPRMKRRWVVEKEKT</sequence>
<name>A0A2Z4Q8K1_9CAUD</name>
<keyword evidence="2" id="KW-1185">Reference proteome</keyword>
<dbReference type="KEGG" id="vg:54993589"/>
<dbReference type="EMBL" id="MH271313">
    <property type="protein sequence ID" value="AWY06175.1"/>
    <property type="molecule type" value="Genomic_DNA"/>
</dbReference>
<evidence type="ECO:0000313" key="2">
    <source>
        <dbReference type="Proteomes" id="UP000250774"/>
    </source>
</evidence>